<dbReference type="PANTHER" id="PTHR13140">
    <property type="entry name" value="MYOSIN"/>
    <property type="match status" value="1"/>
</dbReference>
<comment type="similarity">
    <text evidence="1 8">Belongs to the TRAFAC class myosin-kinesin ATPase superfamily. Myosin family.</text>
</comment>
<feature type="region of interest" description="Disordered" evidence="10">
    <location>
        <begin position="1200"/>
        <end position="1220"/>
    </location>
</feature>
<dbReference type="PROSITE" id="PS50096">
    <property type="entry name" value="IQ"/>
    <property type="match status" value="4"/>
</dbReference>
<dbReference type="InterPro" id="IPR036961">
    <property type="entry name" value="Kinesin_motor_dom_sf"/>
</dbReference>
<dbReference type="SUPFAM" id="SSF52540">
    <property type="entry name" value="P-loop containing nucleoside triphosphate hydrolases"/>
    <property type="match status" value="2"/>
</dbReference>
<dbReference type="InterPro" id="IPR058662">
    <property type="entry name" value="Myo5a/b_dom"/>
</dbReference>
<feature type="compositionally biased region" description="Polar residues" evidence="10">
    <location>
        <begin position="1061"/>
        <end position="1075"/>
    </location>
</feature>
<protein>
    <recommendedName>
        <fullName evidence="11">Myosin motor domain-containing protein</fullName>
    </recommendedName>
</protein>
<evidence type="ECO:0000256" key="5">
    <source>
        <dbReference type="ARBA" id="ARBA00023123"/>
    </source>
</evidence>
<dbReference type="GO" id="GO:0003774">
    <property type="term" value="F:cytoskeletal motor activity"/>
    <property type="evidence" value="ECO:0007669"/>
    <property type="project" value="UniProtKB-UniRule"/>
</dbReference>
<dbReference type="GO" id="GO:0005524">
    <property type="term" value="F:ATP binding"/>
    <property type="evidence" value="ECO:0007669"/>
    <property type="project" value="UniProtKB-UniRule"/>
</dbReference>
<keyword evidence="3 8" id="KW-0067">ATP-binding</keyword>
<dbReference type="Gene3D" id="1.20.58.530">
    <property type="match status" value="1"/>
</dbReference>
<feature type="compositionally biased region" description="Basic and acidic residues" evidence="10">
    <location>
        <begin position="1090"/>
        <end position="1102"/>
    </location>
</feature>
<evidence type="ECO:0000256" key="1">
    <source>
        <dbReference type="ARBA" id="ARBA00008314"/>
    </source>
</evidence>
<evidence type="ECO:0000256" key="3">
    <source>
        <dbReference type="ARBA" id="ARBA00022840"/>
    </source>
</evidence>
<feature type="binding site" evidence="8">
    <location>
        <begin position="132"/>
        <end position="139"/>
    </location>
    <ligand>
        <name>ATP</name>
        <dbReference type="ChEBI" id="CHEBI:30616"/>
    </ligand>
</feature>
<feature type="coiled-coil region" evidence="9">
    <location>
        <begin position="871"/>
        <end position="999"/>
    </location>
</feature>
<dbReference type="GO" id="GO:0016459">
    <property type="term" value="C:myosin complex"/>
    <property type="evidence" value="ECO:0007669"/>
    <property type="project" value="UniProtKB-KW"/>
</dbReference>
<evidence type="ECO:0000313" key="12">
    <source>
        <dbReference type="EMBL" id="KAK7491114.1"/>
    </source>
</evidence>
<keyword evidence="4" id="KW-0112">Calmodulin-binding</keyword>
<dbReference type="EMBL" id="JACVVK020000119">
    <property type="protein sequence ID" value="KAK7491114.1"/>
    <property type="molecule type" value="Genomic_DNA"/>
</dbReference>
<dbReference type="FunFam" id="1.10.10.820:FF:000001">
    <property type="entry name" value="Myosin heavy chain"/>
    <property type="match status" value="1"/>
</dbReference>
<dbReference type="Pfam" id="PF00063">
    <property type="entry name" value="Myosin_head"/>
    <property type="match status" value="2"/>
</dbReference>
<comment type="caution">
    <text evidence="12">The sequence shown here is derived from an EMBL/GenBank/DDBJ whole genome shotgun (WGS) entry which is preliminary data.</text>
</comment>
<dbReference type="Gene3D" id="1.20.120.720">
    <property type="entry name" value="Myosin VI head, motor domain, U50 subdomain"/>
    <property type="match status" value="1"/>
</dbReference>
<feature type="coiled-coil region" evidence="9">
    <location>
        <begin position="1123"/>
        <end position="1150"/>
    </location>
</feature>
<feature type="region of interest" description="Disordered" evidence="10">
    <location>
        <begin position="1050"/>
        <end position="1112"/>
    </location>
</feature>
<evidence type="ECO:0000256" key="7">
    <source>
        <dbReference type="ARBA" id="ARBA00023203"/>
    </source>
</evidence>
<feature type="region of interest" description="Actin-binding" evidence="8">
    <location>
        <begin position="598"/>
        <end position="620"/>
    </location>
</feature>
<dbReference type="Pfam" id="PF25966">
    <property type="entry name" value="Myo5a"/>
    <property type="match status" value="1"/>
</dbReference>
<sequence length="1220" mass="140328">GARIWVPDPEYIWRAAELLEDFKGQAQIKIQYEEGEEGTVAISEKSLPHLRNPDILIGENDLTSLSYLNEPEGIVLVAINPYEYLEIYGNDIIQAYSGQDMGAMDPHIFAVAEEAFKQMSRFEQNQSIIVSGESGAGKTVSAKYAMRYFAMVGGSQADEQTQVEAKVLASNPIMESSMVVIIVIIIVVFQSCLPGPRGEELSHILPALVVFQAPEERNYHIFYQLCASADEPQYKKFELGSPDDFFFTSQGGAPEIRDVDDEAELQRTRRAFTTLGFSEKDQLMILQIFCAVLHFGNVHIKEKDGEPKDPALATVCRLLGIEESQMRMWLCNRKIQTVGETLTKPLTESQASFGRDALVKFIYSQLFDWIVRQINKSLHTTAKVHKFIGVLDIYGFETFEINSFEQFCINYANEKLQQIFNMHVFKLEQEEYVREAIEWSFIDFYDNQPCIDLIESKLGILDLLDEECKMPKGSDGNWCQKLYDKHLKKAKHFDKPRTSNMAFIIHHFADRVEYFAEGFLEKNRDTVLEEQINILKASEFELVGELFADDSAAAGGGTAAQGRRRTSSTSNTQPVRGQPKAGSKQHKKTVGSQFRDSLFLLMETLNATTPHYIRCIKPNDAKEAFSFDPKRAVEQLRACGVLETIRISAAGYPSRWTYPEFFQRYRVLATSKLIVKNNMRKTCEAILPTLISDEDKYRFGKTKIFFRAGQVAYLEKLRADKLRACGIMIQKHIRGWLQRKKYQRIRKSVLLMQTFGRGLVARKHALFLRQTKSATRIQTMWRCYRERKAYTEVSRAVMVLQAHIRARFARMQYRTLLEEHKAVTLQKNVRAFLMRRRFRRVMRGIVLVQSHYRRRKARLQLKVLKVEAKSVEHIKVVNKGLENKIIELQQKLDERSKEMTQMKEKEIAMVQMKSELQRLKSLDEDTKVSSNKVADMEDEIARLRAELERVTKQRDVAVHEKEQLVKESEEVLTNVLEEKAQLKELLDEANRHIQNQQSMSADSVKEQVEMAKKLLIQEFESERSHHQRLVKEHARLQQRLENLQGEMQVLTSPTGLRRTPSDVSAISIESLTSSADTEKREDEEDQGYETAKRRGELARKASAEQGAEVAGSKKMEDVDIGLLLKLQNKVKDLEKEKSRLMERLERFEEEGSQMGLNTDSAFDTLKKEMVNPEDVALLIKLQKRIGHLEAAKQRLTDELDEREELDNEQSQGEFAFASLK</sequence>
<accession>A0ABD0KV70</accession>
<proteinExistence type="inferred from homology"/>
<dbReference type="SMART" id="SM00242">
    <property type="entry name" value="MYSc"/>
    <property type="match status" value="1"/>
</dbReference>
<reference evidence="12 13" key="1">
    <citation type="journal article" date="2023" name="Sci. Data">
        <title>Genome assembly of the Korean intertidal mud-creeper Batillaria attramentaria.</title>
        <authorList>
            <person name="Patra A.K."/>
            <person name="Ho P.T."/>
            <person name="Jun S."/>
            <person name="Lee S.J."/>
            <person name="Kim Y."/>
            <person name="Won Y.J."/>
        </authorList>
    </citation>
    <scope>NUCLEOTIDE SEQUENCE [LARGE SCALE GENOMIC DNA]</scope>
    <source>
        <strain evidence="12">Wonlab-2016</strain>
    </source>
</reference>
<keyword evidence="7 8" id="KW-0009">Actin-binding</keyword>
<dbReference type="PANTHER" id="PTHR13140:SF706">
    <property type="entry name" value="DILUTE CLASS UNCONVENTIONAL MYOSIN, ISOFORM C"/>
    <property type="match status" value="1"/>
</dbReference>
<dbReference type="InterPro" id="IPR027417">
    <property type="entry name" value="P-loop_NTPase"/>
</dbReference>
<dbReference type="PRINTS" id="PR00193">
    <property type="entry name" value="MYOSINHEAVY"/>
</dbReference>
<name>A0ABD0KV70_9CAEN</name>
<feature type="region of interest" description="Disordered" evidence="10">
    <location>
        <begin position="554"/>
        <end position="590"/>
    </location>
</feature>
<dbReference type="AlphaFoldDB" id="A0ABD0KV70"/>
<gene>
    <name evidence="12" type="ORF">BaRGS_00017678</name>
</gene>
<keyword evidence="5 8" id="KW-0518">Myosin</keyword>
<dbReference type="CDD" id="cd01380">
    <property type="entry name" value="MYSc_Myo5"/>
    <property type="match status" value="1"/>
</dbReference>
<keyword evidence="2 8" id="KW-0547">Nucleotide-binding</keyword>
<dbReference type="InterPro" id="IPR036103">
    <property type="entry name" value="MYSc_Myo5"/>
</dbReference>
<keyword evidence="13" id="KW-1185">Reference proteome</keyword>
<organism evidence="12 13">
    <name type="scientific">Batillaria attramentaria</name>
    <dbReference type="NCBI Taxonomy" id="370345"/>
    <lineage>
        <taxon>Eukaryota</taxon>
        <taxon>Metazoa</taxon>
        <taxon>Spiralia</taxon>
        <taxon>Lophotrochozoa</taxon>
        <taxon>Mollusca</taxon>
        <taxon>Gastropoda</taxon>
        <taxon>Caenogastropoda</taxon>
        <taxon>Sorbeoconcha</taxon>
        <taxon>Cerithioidea</taxon>
        <taxon>Batillariidae</taxon>
        <taxon>Batillaria</taxon>
    </lineage>
</organism>
<dbReference type="Proteomes" id="UP001519460">
    <property type="component" value="Unassembled WGS sequence"/>
</dbReference>
<evidence type="ECO:0000256" key="8">
    <source>
        <dbReference type="PROSITE-ProRule" id="PRU00782"/>
    </source>
</evidence>
<feature type="non-terminal residue" evidence="12">
    <location>
        <position position="1"/>
    </location>
</feature>
<dbReference type="Gene3D" id="6.20.240.20">
    <property type="match status" value="1"/>
</dbReference>
<dbReference type="InterPro" id="IPR001609">
    <property type="entry name" value="Myosin_head_motor_dom-like"/>
</dbReference>
<keyword evidence="9" id="KW-0175">Coiled coil</keyword>
<keyword evidence="6 8" id="KW-0505">Motor protein</keyword>
<evidence type="ECO:0000256" key="2">
    <source>
        <dbReference type="ARBA" id="ARBA00022741"/>
    </source>
</evidence>
<feature type="domain" description="Myosin motor" evidence="11">
    <location>
        <begin position="73"/>
        <end position="719"/>
    </location>
</feature>
<dbReference type="Gene3D" id="3.40.850.10">
    <property type="entry name" value="Kinesin motor domain"/>
    <property type="match status" value="2"/>
</dbReference>
<feature type="non-terminal residue" evidence="12">
    <location>
        <position position="1220"/>
    </location>
</feature>
<evidence type="ECO:0000256" key="9">
    <source>
        <dbReference type="SAM" id="Coils"/>
    </source>
</evidence>
<dbReference type="Pfam" id="PF00612">
    <property type="entry name" value="IQ"/>
    <property type="match status" value="3"/>
</dbReference>
<dbReference type="Gene3D" id="1.20.5.190">
    <property type="match status" value="3"/>
</dbReference>
<evidence type="ECO:0000313" key="13">
    <source>
        <dbReference type="Proteomes" id="UP001519460"/>
    </source>
</evidence>
<dbReference type="PROSITE" id="PS51456">
    <property type="entry name" value="MYOSIN_MOTOR"/>
    <property type="match status" value="1"/>
</dbReference>
<dbReference type="Gene3D" id="1.10.10.820">
    <property type="match status" value="1"/>
</dbReference>
<dbReference type="InterPro" id="IPR000048">
    <property type="entry name" value="IQ_motif_EF-hand-BS"/>
</dbReference>
<dbReference type="GO" id="GO:0003779">
    <property type="term" value="F:actin binding"/>
    <property type="evidence" value="ECO:0007669"/>
    <property type="project" value="UniProtKB-KW"/>
</dbReference>
<evidence type="ECO:0000256" key="4">
    <source>
        <dbReference type="ARBA" id="ARBA00022860"/>
    </source>
</evidence>
<evidence type="ECO:0000259" key="11">
    <source>
        <dbReference type="PROSITE" id="PS51456"/>
    </source>
</evidence>
<dbReference type="SMART" id="SM00015">
    <property type="entry name" value="IQ"/>
    <property type="match status" value="6"/>
</dbReference>
<evidence type="ECO:0000256" key="10">
    <source>
        <dbReference type="SAM" id="MobiDB-lite"/>
    </source>
</evidence>
<evidence type="ECO:0000256" key="6">
    <source>
        <dbReference type="ARBA" id="ARBA00023175"/>
    </source>
</evidence>